<gene>
    <name evidence="2" type="ORF">EJ03DRAFT_354575</name>
</gene>
<reference evidence="2" key="1">
    <citation type="journal article" date="2020" name="Stud. Mycol.">
        <title>101 Dothideomycetes genomes: a test case for predicting lifestyles and emergence of pathogens.</title>
        <authorList>
            <person name="Haridas S."/>
            <person name="Albert R."/>
            <person name="Binder M."/>
            <person name="Bloem J."/>
            <person name="Labutti K."/>
            <person name="Salamov A."/>
            <person name="Andreopoulos B."/>
            <person name="Baker S."/>
            <person name="Barry K."/>
            <person name="Bills G."/>
            <person name="Bluhm B."/>
            <person name="Cannon C."/>
            <person name="Castanera R."/>
            <person name="Culley D."/>
            <person name="Daum C."/>
            <person name="Ezra D."/>
            <person name="Gonzalez J."/>
            <person name="Henrissat B."/>
            <person name="Kuo A."/>
            <person name="Liang C."/>
            <person name="Lipzen A."/>
            <person name="Lutzoni F."/>
            <person name="Magnuson J."/>
            <person name="Mondo S."/>
            <person name="Nolan M."/>
            <person name="Ohm R."/>
            <person name="Pangilinan J."/>
            <person name="Park H.-J."/>
            <person name="Ramirez L."/>
            <person name="Alfaro M."/>
            <person name="Sun H."/>
            <person name="Tritt A."/>
            <person name="Yoshinaga Y."/>
            <person name="Zwiers L.-H."/>
            <person name="Turgeon B."/>
            <person name="Goodwin S."/>
            <person name="Spatafora J."/>
            <person name="Crous P."/>
            <person name="Grigoriev I."/>
        </authorList>
    </citation>
    <scope>NUCLEOTIDE SEQUENCE</scope>
    <source>
        <strain evidence="2">CBS 116005</strain>
    </source>
</reference>
<name>A0A6G1KYR7_9PEZI</name>
<accession>A0A6G1KYR7</accession>
<evidence type="ECO:0000313" key="2">
    <source>
        <dbReference type="EMBL" id="KAF2765791.1"/>
    </source>
</evidence>
<keyword evidence="3" id="KW-1185">Reference proteome</keyword>
<dbReference type="EMBL" id="ML995884">
    <property type="protein sequence ID" value="KAF2765791.1"/>
    <property type="molecule type" value="Genomic_DNA"/>
</dbReference>
<dbReference type="AlphaFoldDB" id="A0A6G1KYR7"/>
<organism evidence="2 3">
    <name type="scientific">Teratosphaeria nubilosa</name>
    <dbReference type="NCBI Taxonomy" id="161662"/>
    <lineage>
        <taxon>Eukaryota</taxon>
        <taxon>Fungi</taxon>
        <taxon>Dikarya</taxon>
        <taxon>Ascomycota</taxon>
        <taxon>Pezizomycotina</taxon>
        <taxon>Dothideomycetes</taxon>
        <taxon>Dothideomycetidae</taxon>
        <taxon>Mycosphaerellales</taxon>
        <taxon>Teratosphaeriaceae</taxon>
        <taxon>Teratosphaeria</taxon>
    </lineage>
</organism>
<dbReference type="OrthoDB" id="10502343at2759"/>
<protein>
    <submittedName>
        <fullName evidence="2">Uncharacterized protein</fullName>
    </submittedName>
</protein>
<dbReference type="Proteomes" id="UP000799436">
    <property type="component" value="Unassembled WGS sequence"/>
</dbReference>
<sequence>MVNDGSMRFWTQRMRKTLQAFDQRRRNYTNEQKAAIFFEMFHNELPVNYASQGRIPHSALRTQYLPYTRSQQKKNWVGINYLEGMSNQEKDALNAELMRLGLAQDDKEDHVNVVNQAANIDRAASSSINPYKAHSGPRDGQKDQSMEQYGVFNNEGSIPISRRASRLVARQSAASARAYTALTPTEIPPIVAPDLNLAYPYTRATDPEDLGYDDEKKARTSRSFGKKLNEIIKPHERRRRPDLRATDNLFDFNFNDPNWIAMAFICKRTVAGKYSPGVYENLREIAEDFKGDAGWK</sequence>
<evidence type="ECO:0000313" key="3">
    <source>
        <dbReference type="Proteomes" id="UP000799436"/>
    </source>
</evidence>
<evidence type="ECO:0000256" key="1">
    <source>
        <dbReference type="SAM" id="MobiDB-lite"/>
    </source>
</evidence>
<feature type="region of interest" description="Disordered" evidence="1">
    <location>
        <begin position="125"/>
        <end position="144"/>
    </location>
</feature>
<proteinExistence type="predicted"/>